<dbReference type="Pfam" id="PF22924">
    <property type="entry name" value="ACOX_C_alpha1"/>
    <property type="match status" value="1"/>
</dbReference>
<dbReference type="InterPro" id="IPR012258">
    <property type="entry name" value="Acyl-CoA_oxidase"/>
</dbReference>
<dbReference type="PANTHER" id="PTHR10909:SF250">
    <property type="entry name" value="PEROXISOMAL ACYL-COENZYME A OXIDASE 1"/>
    <property type="match status" value="1"/>
</dbReference>
<dbReference type="AlphaFoldDB" id="A0A9W6WFY4"/>
<evidence type="ECO:0000256" key="6">
    <source>
        <dbReference type="ARBA" id="ARBA00022827"/>
    </source>
</evidence>
<evidence type="ECO:0000256" key="13">
    <source>
        <dbReference type="PIRSR" id="PIRSR000168-2"/>
    </source>
</evidence>
<dbReference type="InterPro" id="IPR055060">
    <property type="entry name" value="ACOX_C_alpha1"/>
</dbReference>
<dbReference type="InterPro" id="IPR006091">
    <property type="entry name" value="Acyl-CoA_Oxase/DH_mid-dom"/>
</dbReference>
<keyword evidence="19" id="KW-1185">Reference proteome</keyword>
<dbReference type="InterPro" id="IPR036250">
    <property type="entry name" value="AcylCo_DH-like_C"/>
</dbReference>
<accession>A0A9W6WFY4</accession>
<dbReference type="GO" id="GO:0005777">
    <property type="term" value="C:peroxisome"/>
    <property type="evidence" value="ECO:0007669"/>
    <property type="project" value="UniProtKB-SubCell"/>
</dbReference>
<dbReference type="SUPFAM" id="SSF47203">
    <property type="entry name" value="Acyl-CoA dehydrogenase C-terminal domain-like"/>
    <property type="match status" value="2"/>
</dbReference>
<evidence type="ECO:0000256" key="7">
    <source>
        <dbReference type="ARBA" id="ARBA00022832"/>
    </source>
</evidence>
<dbReference type="PANTHER" id="PTHR10909">
    <property type="entry name" value="ELECTRON TRANSPORT OXIDOREDUCTASE"/>
    <property type="match status" value="1"/>
</dbReference>
<dbReference type="InterPro" id="IPR037069">
    <property type="entry name" value="AcylCoA_DH/ox_N_sf"/>
</dbReference>
<comment type="catalytic activity">
    <reaction evidence="1">
        <text>a 2,3-saturated acyl-CoA + O2 = a (2E)-enoyl-CoA + H2O2</text>
        <dbReference type="Rhea" id="RHEA:38959"/>
        <dbReference type="ChEBI" id="CHEBI:15379"/>
        <dbReference type="ChEBI" id="CHEBI:16240"/>
        <dbReference type="ChEBI" id="CHEBI:58856"/>
        <dbReference type="ChEBI" id="CHEBI:65111"/>
        <dbReference type="EC" id="1.3.3.6"/>
    </reaction>
</comment>
<evidence type="ECO:0000256" key="8">
    <source>
        <dbReference type="ARBA" id="ARBA00023002"/>
    </source>
</evidence>
<comment type="cofactor">
    <cofactor evidence="2">
        <name>FAD</name>
        <dbReference type="ChEBI" id="CHEBI:57692"/>
    </cofactor>
</comment>
<dbReference type="GO" id="GO:0003997">
    <property type="term" value="F:acyl-CoA oxidase activity"/>
    <property type="evidence" value="ECO:0007669"/>
    <property type="project" value="UniProtKB-EC"/>
</dbReference>
<keyword evidence="9" id="KW-0443">Lipid metabolism</keyword>
<reference evidence="18" key="1">
    <citation type="submission" date="2023-04" db="EMBL/GenBank/DDBJ databases">
        <title>Phytophthora lilii NBRC 32176.</title>
        <authorList>
            <person name="Ichikawa N."/>
            <person name="Sato H."/>
            <person name="Tonouchi N."/>
        </authorList>
    </citation>
    <scope>NUCLEOTIDE SEQUENCE</scope>
    <source>
        <strain evidence="18">NBRC 32176</strain>
    </source>
</reference>
<dbReference type="Pfam" id="PF14749">
    <property type="entry name" value="Acyl-CoA_ox_N"/>
    <property type="match status" value="1"/>
</dbReference>
<dbReference type="InterPro" id="IPR046373">
    <property type="entry name" value="Acyl-CoA_Oxase/DH_mid-dom_sf"/>
</dbReference>
<gene>
    <name evidence="18" type="ORF">Plil01_000185600</name>
</gene>
<evidence type="ECO:0000259" key="16">
    <source>
        <dbReference type="Pfam" id="PF14749"/>
    </source>
</evidence>
<comment type="subcellular location">
    <subcellularLocation>
        <location evidence="3">Peroxisome</location>
    </subcellularLocation>
</comment>
<dbReference type="FunFam" id="1.20.140.10:FF:000015">
    <property type="entry name" value="Acyl-coenzyme A oxidase"/>
    <property type="match status" value="1"/>
</dbReference>
<keyword evidence="8" id="KW-0560">Oxidoreductase</keyword>
<evidence type="ECO:0000259" key="17">
    <source>
        <dbReference type="Pfam" id="PF22924"/>
    </source>
</evidence>
<sequence length="667" mass="73800">MSVELKDLAPMLLRRERESSKEVDVELLTNILRGGHEANVRRKEAESAISQHSMLSKREAAFQNHTQRYGTALKKTYHYVKLIQSSKVDSDDQQIMYDAIGEKLPIQVHRSMFIPTLENQADDEQQAHWLPLATSYRILGAYAQTELGHGSNVQGLETTAIYDKSTQEFIINSPTLTSWKWWPGGLGKTATHAVVHAQLRIGGEHKGVQAFIVPLRSLKDHKPMHGVEVGDIGPKVGFNSLDNGYAAFHNVRVPRRNMLMRYAKVLPDGTFVKPASSKLVYLTMTQIRAYLILKLGFALGAATTITTRFSALRVQGRKVNSNDLALTNENPVLDYQNQQHALLPLVALSYAANFAGRAMVDKHDKVLAMVTSGKADFTAQTAELHAISSGLKGWLADRVSDGIEHCRRLCGGHGFLQSSNLAHIFAENVGACTFEGTADVLVQQHARYLLKELASWHLNGKETPASLLARSDHYSNPKLRCSVKIAENFGNLKVLVEAFEVRAARSVRKLAHAMSASGNNGNTCMMLMTSASAHHIELLLLKSFVEGVGLLPVGKTKSAVTQLCQLFGAWLLVSGLGDFRHDDYISSVQADMAHQQLESLLPVVRRNAVPLTDAWDFSDFELNSTLGRFDGDIYRAFVKHAELEPLNASQVTEGYDKYLRPLIKASL</sequence>
<dbReference type="GO" id="GO:0033540">
    <property type="term" value="P:fatty acid beta-oxidation using acyl-CoA oxidase"/>
    <property type="evidence" value="ECO:0007669"/>
    <property type="project" value="TreeGrafter"/>
</dbReference>
<comment type="caution">
    <text evidence="18">The sequence shown here is derived from an EMBL/GenBank/DDBJ whole genome shotgun (WGS) entry which is preliminary data.</text>
</comment>
<feature type="domain" description="Acyl-CoA oxidase/dehydrogenase middle" evidence="15">
    <location>
        <begin position="141"/>
        <end position="251"/>
    </location>
</feature>
<evidence type="ECO:0000256" key="5">
    <source>
        <dbReference type="ARBA" id="ARBA00022630"/>
    </source>
</evidence>
<dbReference type="GO" id="GO:0055088">
    <property type="term" value="P:lipid homeostasis"/>
    <property type="evidence" value="ECO:0007669"/>
    <property type="project" value="TreeGrafter"/>
</dbReference>
<evidence type="ECO:0000256" key="12">
    <source>
        <dbReference type="PIRSR" id="PIRSR000168-1"/>
    </source>
</evidence>
<protein>
    <recommendedName>
        <fullName evidence="11">Acyl-coenzyme A oxidase</fullName>
    </recommendedName>
</protein>
<dbReference type="Proteomes" id="UP001165083">
    <property type="component" value="Unassembled WGS sequence"/>
</dbReference>
<dbReference type="EMBL" id="BSXW01000064">
    <property type="protein sequence ID" value="GMF11116.1"/>
    <property type="molecule type" value="Genomic_DNA"/>
</dbReference>
<organism evidence="18 19">
    <name type="scientific">Phytophthora lilii</name>
    <dbReference type="NCBI Taxonomy" id="2077276"/>
    <lineage>
        <taxon>Eukaryota</taxon>
        <taxon>Sar</taxon>
        <taxon>Stramenopiles</taxon>
        <taxon>Oomycota</taxon>
        <taxon>Peronosporomycetes</taxon>
        <taxon>Peronosporales</taxon>
        <taxon>Peronosporaceae</taxon>
        <taxon>Phytophthora</taxon>
    </lineage>
</organism>
<evidence type="ECO:0000313" key="19">
    <source>
        <dbReference type="Proteomes" id="UP001165083"/>
    </source>
</evidence>
<evidence type="ECO:0000259" key="14">
    <source>
        <dbReference type="Pfam" id="PF01756"/>
    </source>
</evidence>
<evidence type="ECO:0000256" key="10">
    <source>
        <dbReference type="ARBA" id="ARBA00023140"/>
    </source>
</evidence>
<name>A0A9W6WFY4_9STRA</name>
<dbReference type="InterPro" id="IPR029320">
    <property type="entry name" value="Acyl-CoA_ox_N"/>
</dbReference>
<dbReference type="FunFam" id="1.20.140.10:FF:000013">
    <property type="entry name" value="Acyl-coenzyme A oxidase"/>
    <property type="match status" value="1"/>
</dbReference>
<keyword evidence="7" id="KW-0276">Fatty acid metabolism</keyword>
<evidence type="ECO:0000256" key="9">
    <source>
        <dbReference type="ARBA" id="ARBA00023098"/>
    </source>
</evidence>
<evidence type="ECO:0000256" key="1">
    <source>
        <dbReference type="ARBA" id="ARBA00001201"/>
    </source>
</evidence>
<dbReference type="GO" id="GO:0005504">
    <property type="term" value="F:fatty acid binding"/>
    <property type="evidence" value="ECO:0007669"/>
    <property type="project" value="TreeGrafter"/>
</dbReference>
<evidence type="ECO:0000259" key="15">
    <source>
        <dbReference type="Pfam" id="PF02770"/>
    </source>
</evidence>
<proteinExistence type="inferred from homology"/>
<keyword evidence="6 11" id="KW-0274">FAD</keyword>
<dbReference type="Gene3D" id="1.20.140.10">
    <property type="entry name" value="Butyryl-CoA Dehydrogenase, subunit A, domain 3"/>
    <property type="match status" value="2"/>
</dbReference>
<feature type="binding site" evidence="13">
    <location>
        <position position="145"/>
    </location>
    <ligand>
        <name>FAD</name>
        <dbReference type="ChEBI" id="CHEBI:57692"/>
    </ligand>
</feature>
<dbReference type="Pfam" id="PF01756">
    <property type="entry name" value="ACOX"/>
    <property type="match status" value="1"/>
</dbReference>
<evidence type="ECO:0000313" key="18">
    <source>
        <dbReference type="EMBL" id="GMF11116.1"/>
    </source>
</evidence>
<dbReference type="Gene3D" id="1.10.540.10">
    <property type="entry name" value="Acyl-CoA dehydrogenase/oxidase, N-terminal domain"/>
    <property type="match status" value="1"/>
</dbReference>
<feature type="active site" description="Proton acceptor" evidence="12">
    <location>
        <position position="435"/>
    </location>
</feature>
<keyword evidence="10" id="KW-0576">Peroxisome</keyword>
<feature type="domain" description="Acyl-coenzyme A oxidase N-terminal" evidence="16">
    <location>
        <begin position="24"/>
        <end position="138"/>
    </location>
</feature>
<feature type="binding site" evidence="13">
    <location>
        <position position="184"/>
    </location>
    <ligand>
        <name>FAD</name>
        <dbReference type="ChEBI" id="CHEBI:57692"/>
    </ligand>
</feature>
<dbReference type="FunFam" id="2.40.110.10:FF:000003">
    <property type="entry name" value="Acyl-coenzyme A oxidase"/>
    <property type="match status" value="1"/>
</dbReference>
<dbReference type="SUPFAM" id="SSF56645">
    <property type="entry name" value="Acyl-CoA dehydrogenase NM domain-like"/>
    <property type="match status" value="1"/>
</dbReference>
<dbReference type="Pfam" id="PF02770">
    <property type="entry name" value="Acyl-CoA_dh_M"/>
    <property type="match status" value="1"/>
</dbReference>
<feature type="domain" description="Acyl-CoA oxidase C-terminal" evidence="14">
    <location>
        <begin position="491"/>
        <end position="664"/>
    </location>
</feature>
<dbReference type="InterPro" id="IPR002655">
    <property type="entry name" value="Acyl-CoA_oxidase_C"/>
</dbReference>
<comment type="similarity">
    <text evidence="4 11">Belongs to the acyl-CoA oxidase family.</text>
</comment>
<dbReference type="FunFam" id="1.10.540.10:FF:000006">
    <property type="entry name" value="Acyl-coenzyme A oxidase"/>
    <property type="match status" value="1"/>
</dbReference>
<dbReference type="OrthoDB" id="538336at2759"/>
<feature type="domain" description="Acyl-CoA oxidase C-alpha1" evidence="17">
    <location>
        <begin position="281"/>
        <end position="450"/>
    </location>
</feature>
<evidence type="ECO:0000256" key="11">
    <source>
        <dbReference type="PIRNR" id="PIRNR000168"/>
    </source>
</evidence>
<dbReference type="PIRSF" id="PIRSF000168">
    <property type="entry name" value="Acyl-CoA_oxidase"/>
    <property type="match status" value="1"/>
</dbReference>
<evidence type="ECO:0000256" key="2">
    <source>
        <dbReference type="ARBA" id="ARBA00001974"/>
    </source>
</evidence>
<evidence type="ECO:0000256" key="4">
    <source>
        <dbReference type="ARBA" id="ARBA00006288"/>
    </source>
</evidence>
<evidence type="ECO:0000256" key="3">
    <source>
        <dbReference type="ARBA" id="ARBA00004275"/>
    </source>
</evidence>
<dbReference type="GO" id="GO:0071949">
    <property type="term" value="F:FAD binding"/>
    <property type="evidence" value="ECO:0007669"/>
    <property type="project" value="InterPro"/>
</dbReference>
<dbReference type="Gene3D" id="2.40.110.10">
    <property type="entry name" value="Butyryl-CoA Dehydrogenase, subunit A, domain 2"/>
    <property type="match status" value="1"/>
</dbReference>
<dbReference type="InterPro" id="IPR009100">
    <property type="entry name" value="AcylCoA_DH/oxidase_NM_dom_sf"/>
</dbReference>
<keyword evidence="5 11" id="KW-0285">Flavoprotein</keyword>